<organism evidence="1 2">
    <name type="scientific">Camellia lanceoleosa</name>
    <dbReference type="NCBI Taxonomy" id="1840588"/>
    <lineage>
        <taxon>Eukaryota</taxon>
        <taxon>Viridiplantae</taxon>
        <taxon>Streptophyta</taxon>
        <taxon>Embryophyta</taxon>
        <taxon>Tracheophyta</taxon>
        <taxon>Spermatophyta</taxon>
        <taxon>Magnoliopsida</taxon>
        <taxon>eudicotyledons</taxon>
        <taxon>Gunneridae</taxon>
        <taxon>Pentapetalae</taxon>
        <taxon>asterids</taxon>
        <taxon>Ericales</taxon>
        <taxon>Theaceae</taxon>
        <taxon>Camellia</taxon>
    </lineage>
</organism>
<dbReference type="EMBL" id="CM045770">
    <property type="protein sequence ID" value="KAI7990889.1"/>
    <property type="molecule type" value="Genomic_DNA"/>
</dbReference>
<gene>
    <name evidence="1" type="ORF">LOK49_LG12G01469</name>
</gene>
<evidence type="ECO:0000313" key="2">
    <source>
        <dbReference type="Proteomes" id="UP001060215"/>
    </source>
</evidence>
<dbReference type="Proteomes" id="UP001060215">
    <property type="component" value="Chromosome 13"/>
</dbReference>
<sequence>MKEKMYNNLGAQPGVPGPPPNPQPNPFGNAFVGAGSGLIRGGLGAYGEKILGSSSKYVQSNISRYFSDPQYYFQVNDHYVRNKLKVVLFPFLHRGHWTRITEPVGGRLSYKPPIYDINAPDLYIPFMAFGTYVVLAGFSLGLHGKFSPEALNWLFIKGLVGWFLQVSLLKMSLFSLGSGEAPLLDIVAYAGYTFTERRPGKQVVPPCNAIPVIDFQGLHPMELQHQIMKASQDYGFFQLINHAVSSELMKDVLILGKEVFELPEKDKEKFHSEDPKQNCGFKTSITYTNEKVHFWRDNFRHPCHPVEDHIHHWPSNPPRYREVFGRYSIEVRKLGLQILDLICEGLGLESGYFREELSQDQLMSINHYPACPDPSLVLGLPKHGDPFLLTLLNQGEVSGLQVLKDQQWLSVEPLPNAFVVNINHMLQIISNGKLKSSDHRVVASSVERTTVVSFIQPSNDSCIEPAKSLVNESSNPPLYKSFTFSDFKTTYTTDVCEGKDELERYMIIPSQAS</sequence>
<name>A0ACC0FR91_9ERIC</name>
<proteinExistence type="predicted"/>
<protein>
    <submittedName>
        <fullName evidence="1">Hyoscyamine 6-dioxygenase</fullName>
    </submittedName>
</protein>
<accession>A0ACC0FR91</accession>
<comment type="caution">
    <text evidence="1">The sequence shown here is derived from an EMBL/GenBank/DDBJ whole genome shotgun (WGS) entry which is preliminary data.</text>
</comment>
<reference evidence="1 2" key="1">
    <citation type="journal article" date="2022" name="Plant J.">
        <title>Chromosome-level genome of Camellia lanceoleosa provides a valuable resource for understanding genome evolution and self-incompatibility.</title>
        <authorList>
            <person name="Gong W."/>
            <person name="Xiao S."/>
            <person name="Wang L."/>
            <person name="Liao Z."/>
            <person name="Chang Y."/>
            <person name="Mo W."/>
            <person name="Hu G."/>
            <person name="Li W."/>
            <person name="Zhao G."/>
            <person name="Zhu H."/>
            <person name="Hu X."/>
            <person name="Ji K."/>
            <person name="Xiang X."/>
            <person name="Song Q."/>
            <person name="Yuan D."/>
            <person name="Jin S."/>
            <person name="Zhang L."/>
        </authorList>
    </citation>
    <scope>NUCLEOTIDE SEQUENCE [LARGE SCALE GENOMIC DNA]</scope>
    <source>
        <strain evidence="1">SQ_2022a</strain>
    </source>
</reference>
<evidence type="ECO:0000313" key="1">
    <source>
        <dbReference type="EMBL" id="KAI7990889.1"/>
    </source>
</evidence>
<keyword evidence="2" id="KW-1185">Reference proteome</keyword>